<feature type="transmembrane region" description="Helical" evidence="1">
    <location>
        <begin position="400"/>
        <end position="418"/>
    </location>
</feature>
<proteinExistence type="predicted"/>
<feature type="transmembrane region" description="Helical" evidence="1">
    <location>
        <begin position="325"/>
        <end position="343"/>
    </location>
</feature>
<dbReference type="HOGENOM" id="CLU_017982_0_0_1"/>
<dbReference type="EMBL" id="DS985244">
    <property type="protein sequence ID" value="EDV25822.1"/>
    <property type="molecule type" value="Genomic_DNA"/>
</dbReference>
<sequence length="825" mass="95041">MAYFLFRFYWITLFWIISTFNQVSTIDEDPKKCVKECQLQVENEAQSYLNFSRIVRVSSIRVVYFHLQKGNNSLYNSAQNIFYAWIRKDVGEAIFALPTDYMSTTLSLTSIFTSNLTIYLKEVNQSCYDASSLECKRHIIFFTLAKFVRLLTMHNCTAKNCGTVCRRDFNSEIDDNSSSTYYSCCDDDTIELEVDTKKCLEPRSVKPYVKAMNIITAIISIPISGALLVKIINRVMNALGKTTEVDGQKIRILTSLRFHPIGYFYLRKLVKNSLWVQLWFCCQFIAVSAIASGGSTLSILVQAYPHSILIYPGIRNRKIPDRASLASYIALGIYATCTFFVLFPHIQQFFGQYYPYLSQQQDEVTILSFKFFTENSHRQLHFQFKNCIKDIIRYRKLHRYTAMMQAILSFLIILPFAIMARIEIIRIILFITDTLTLHLRCSFLSTASKTIGYRLLSSFFFIISLLYSSLTILGMWLLTQLIIRIVITVAEFVIAHSIYFSVITVIVVPYFHYVIKAMEAYDSKGHMLPQRIIQVHDRVEKEIDELLEQTEGKLEVYFKLDDNAITDNVIIDVPEMLKDDCIQKKIQDTLEELIRDGTIVLAHGISKVIFQYEKTSSTTMLITLPQCNNNYLSCHRKSNKLQKLAQDVGIHLKGLTEQEFRNNLTKIYYQMDDIDDLVCTGIPAKLFSYLRYYAPEISLSLPRVFFNITITTGLFITFILTVVVDSDSPTVFSISSAVANAPIIYVTTTIARKYLTIAEIKQEMIDKILVNNIVRYRRGYRFFCTRGIEFHPFLQLKSMFTTYPSSAGVDIEANQAQAKINVANF</sequence>
<dbReference type="AlphaFoldDB" id="B3RUI8"/>
<keyword evidence="4" id="KW-1185">Reference proteome</keyword>
<reference evidence="3 4" key="1">
    <citation type="journal article" date="2008" name="Nature">
        <title>The Trichoplax genome and the nature of placozoans.</title>
        <authorList>
            <person name="Srivastava M."/>
            <person name="Begovic E."/>
            <person name="Chapman J."/>
            <person name="Putnam N.H."/>
            <person name="Hellsten U."/>
            <person name="Kawashima T."/>
            <person name="Kuo A."/>
            <person name="Mitros T."/>
            <person name="Salamov A."/>
            <person name="Carpenter M.L."/>
            <person name="Signorovitch A.Y."/>
            <person name="Moreno M.A."/>
            <person name="Kamm K."/>
            <person name="Grimwood J."/>
            <person name="Schmutz J."/>
            <person name="Shapiro H."/>
            <person name="Grigoriev I.V."/>
            <person name="Buss L.W."/>
            <person name="Schierwater B."/>
            <person name="Dellaporta S.L."/>
            <person name="Rokhsar D.S."/>
        </authorList>
    </citation>
    <scope>NUCLEOTIDE SEQUENCE [LARGE SCALE GENOMIC DNA]</scope>
    <source>
        <strain evidence="3 4">Grell-BS-1999</strain>
    </source>
</reference>
<dbReference type="Proteomes" id="UP000009022">
    <property type="component" value="Unassembled WGS sequence"/>
</dbReference>
<accession>B3RUI8</accession>
<evidence type="ECO:0000256" key="2">
    <source>
        <dbReference type="SAM" id="SignalP"/>
    </source>
</evidence>
<feature type="transmembrane region" description="Helical" evidence="1">
    <location>
        <begin position="730"/>
        <end position="751"/>
    </location>
</feature>
<keyword evidence="1" id="KW-0812">Transmembrane</keyword>
<dbReference type="PhylomeDB" id="B3RUI8"/>
<feature type="transmembrane region" description="Helical" evidence="1">
    <location>
        <begin position="211"/>
        <end position="232"/>
    </location>
</feature>
<evidence type="ECO:0000313" key="3">
    <source>
        <dbReference type="EMBL" id="EDV25822.1"/>
    </source>
</evidence>
<evidence type="ECO:0000313" key="4">
    <source>
        <dbReference type="Proteomes" id="UP000009022"/>
    </source>
</evidence>
<organism evidence="3 4">
    <name type="scientific">Trichoplax adhaerens</name>
    <name type="common">Trichoplax reptans</name>
    <dbReference type="NCBI Taxonomy" id="10228"/>
    <lineage>
        <taxon>Eukaryota</taxon>
        <taxon>Metazoa</taxon>
        <taxon>Placozoa</taxon>
        <taxon>Uniplacotomia</taxon>
        <taxon>Trichoplacea</taxon>
        <taxon>Trichoplacidae</taxon>
        <taxon>Trichoplax</taxon>
    </lineage>
</organism>
<dbReference type="RefSeq" id="XP_002111855.1">
    <property type="nucleotide sequence ID" value="XM_002111819.1"/>
</dbReference>
<feature type="transmembrane region" description="Helical" evidence="1">
    <location>
        <begin position="455"/>
        <end position="476"/>
    </location>
</feature>
<gene>
    <name evidence="3" type="ORF">TRIADDRAFT_55305</name>
</gene>
<feature type="signal peptide" evidence="2">
    <location>
        <begin position="1"/>
        <end position="25"/>
    </location>
</feature>
<keyword evidence="1" id="KW-1133">Transmembrane helix</keyword>
<evidence type="ECO:0000256" key="1">
    <source>
        <dbReference type="SAM" id="Phobius"/>
    </source>
</evidence>
<feature type="chain" id="PRO_5002798313" evidence="2">
    <location>
        <begin position="26"/>
        <end position="825"/>
    </location>
</feature>
<feature type="transmembrane region" description="Helical" evidence="1">
    <location>
        <begin position="704"/>
        <end position="724"/>
    </location>
</feature>
<dbReference type="GeneID" id="6753068"/>
<keyword evidence="1" id="KW-0472">Membrane</keyword>
<dbReference type="InParanoid" id="B3RUI8"/>
<dbReference type="CTD" id="6753068"/>
<feature type="transmembrane region" description="Helical" evidence="1">
    <location>
        <begin position="482"/>
        <end position="511"/>
    </location>
</feature>
<name>B3RUI8_TRIAD</name>
<keyword evidence="2" id="KW-0732">Signal</keyword>
<protein>
    <submittedName>
        <fullName evidence="3">Uncharacterized protein</fullName>
    </submittedName>
</protein>
<dbReference type="KEGG" id="tad:TRIADDRAFT_55305"/>